<dbReference type="InterPro" id="IPR002821">
    <property type="entry name" value="Hydantoinase_A"/>
</dbReference>
<dbReference type="InterPro" id="IPR045079">
    <property type="entry name" value="Oxoprolinase-like"/>
</dbReference>
<dbReference type="AlphaFoldDB" id="A0A3E2GTX2"/>
<evidence type="ECO:0000259" key="3">
    <source>
        <dbReference type="Pfam" id="PF06032"/>
    </source>
</evidence>
<dbReference type="InterPro" id="IPR024071">
    <property type="entry name" value="S-Me-THD_C_sf"/>
</dbReference>
<dbReference type="InterPro" id="IPR010318">
    <property type="entry name" value="S-Me-THD_N"/>
</dbReference>
<accession>A0A3E2GTX2</accession>
<feature type="domain" description="S-Me-THD N-terminal" evidence="3">
    <location>
        <begin position="603"/>
        <end position="764"/>
    </location>
</feature>
<evidence type="ECO:0000259" key="2">
    <source>
        <dbReference type="Pfam" id="PF05378"/>
    </source>
</evidence>
<dbReference type="Gene3D" id="3.40.1610.10">
    <property type="entry name" value="CV3147-like domain"/>
    <property type="match status" value="1"/>
</dbReference>
<dbReference type="InterPro" id="IPR043129">
    <property type="entry name" value="ATPase_NBD"/>
</dbReference>
<sequence>MVAIRKTPSSHLRLGVDVGGTNTDSVLLDYSQRDSPNRGVIAWFKTPTTPDVTDGIETAVRTVIKEAEVDASFISSLIIGTTHFINAIVEQDERRLEKVGVIRLTAGFSRHVPPFTDFPSPLKDIMCGHFAWVDGGLQIDGSLIAPLDPQQIIDQCVILKEKNIRNIVVCGVYSPIDENYRQEDVVKDIILRELGNVNVVLSHEVANIGFLERENASILNASILTFAKRTVRGFRRAMHRLQLTCPLFLTQNDGTLVDADSAARLPIRTFSSGPTNSMRGAAFLSNIENAKRNDRKSMMVVDIGGTTTDVGVLLPSGFPRQAAAYVDVAGVRINYSMPHVESIGLGGGSIVREENGKVTVGPDSVGYNLISEGLVFGGSVLTSTDVVVASGFADDIGDKTKVANLSTSLLNGAQKRIKRMLENIIDRMKTNPEAVTVLLVGGGCIVAPDQLDGVEKVLRPPFFSVANAVGAAIAKVSGTVDTVENTASRSVVEVVEEIKLKAIARAVSQGAIESSVQIAEVDVMPLQYVANQLRVVIKAAGNLDIIRMKILQAEAENLLDAEEHEVEVGKLKKLKALSEVEAFDIMAYRPKIVNKEWFLSENDLKWIAAGCYVLGCAGGGSPYPEFLQLREMVRQGHNVRVVDPFDLPEEGMVVWGGHMGSPAVSVERLPADEFPEAIRDLNEYMGLKDFAATMNVEIGGGNGLQALIIGSSKYFNKPAVDADLMGRAYPTFHQITTNVYQYEVPPLLPAAISSGDGNTVIMTKAKDDMFIDRSLRAACTEMGSHVGMAAKPCNIKTVQTQAVLGTISLAWRIGRAVALSLTNTRSIADAIIEEVGGPETAKKLFEGKIVSVEKMQFKGHTYGEVVIEPLSDEEEEGTASTFTGSVMIPFKNENLYVQHTSPSGEKTMFATVPDLIAVLDSQNGQALGVPEYRYGLRCFVLGITASPRWTDTQRGLDYGGPKAFGYDNIIYAPLGVYREPRSVIKEFQ</sequence>
<dbReference type="InterPro" id="IPR027479">
    <property type="entry name" value="S-Me-THD_N_sf"/>
</dbReference>
<feature type="domain" description="S-Me-THD-like C-terminal" evidence="4">
    <location>
        <begin position="767"/>
        <end position="973"/>
    </location>
</feature>
<dbReference type="STRING" id="5539.A0A3E2GTX2"/>
<dbReference type="EMBL" id="NCSJ02000440">
    <property type="protein sequence ID" value="RFU24482.1"/>
    <property type="molecule type" value="Genomic_DNA"/>
</dbReference>
<dbReference type="OrthoDB" id="5404895at2759"/>
<feature type="domain" description="Hydantoinase/oxoprolinase N-terminal" evidence="2">
    <location>
        <begin position="13"/>
        <end position="193"/>
    </location>
</feature>
<gene>
    <name evidence="5" type="ORF">B7463_g11857</name>
</gene>
<protein>
    <recommendedName>
        <fullName evidence="7">Hydantoinase/oxoprolinase N-terminal domain-containing protein</fullName>
    </recommendedName>
</protein>
<dbReference type="InterPro" id="IPR048350">
    <property type="entry name" value="S-Me-THD-like_C"/>
</dbReference>
<feature type="non-terminal residue" evidence="5">
    <location>
        <position position="1"/>
    </location>
</feature>
<feature type="domain" description="Hydantoinase A/oxoprolinase" evidence="1">
    <location>
        <begin position="213"/>
        <end position="391"/>
    </location>
</feature>
<dbReference type="InterPro" id="IPR008040">
    <property type="entry name" value="Hydant_A_N"/>
</dbReference>
<dbReference type="PANTHER" id="PTHR11365:SF10">
    <property type="entry name" value="HYDANTOINASE_OXOPROLINASE"/>
    <property type="match status" value="1"/>
</dbReference>
<dbReference type="PANTHER" id="PTHR11365">
    <property type="entry name" value="5-OXOPROLINASE RELATED"/>
    <property type="match status" value="1"/>
</dbReference>
<dbReference type="SUPFAM" id="SSF160991">
    <property type="entry name" value="CV3147-like"/>
    <property type="match status" value="1"/>
</dbReference>
<dbReference type="Pfam" id="PF06032">
    <property type="entry name" value="S-Me-THD_N"/>
    <property type="match status" value="1"/>
</dbReference>
<dbReference type="GO" id="GO:0016787">
    <property type="term" value="F:hydrolase activity"/>
    <property type="evidence" value="ECO:0007669"/>
    <property type="project" value="InterPro"/>
</dbReference>
<evidence type="ECO:0000313" key="5">
    <source>
        <dbReference type="EMBL" id="RFU24482.1"/>
    </source>
</evidence>
<name>A0A3E2GTX2_SCYLI</name>
<dbReference type="Pfam" id="PF05378">
    <property type="entry name" value="Hydant_A_N"/>
    <property type="match status" value="1"/>
</dbReference>
<dbReference type="SUPFAM" id="SSF53067">
    <property type="entry name" value="Actin-like ATPase domain"/>
    <property type="match status" value="2"/>
</dbReference>
<dbReference type="Pfam" id="PF20906">
    <property type="entry name" value="S-Me-THD_C"/>
    <property type="match status" value="1"/>
</dbReference>
<comment type="caution">
    <text evidence="5">The sequence shown here is derived from an EMBL/GenBank/DDBJ whole genome shotgun (WGS) entry which is preliminary data.</text>
</comment>
<feature type="non-terminal residue" evidence="5">
    <location>
        <position position="988"/>
    </location>
</feature>
<evidence type="ECO:0000259" key="4">
    <source>
        <dbReference type="Pfam" id="PF20906"/>
    </source>
</evidence>
<keyword evidence="6" id="KW-1185">Reference proteome</keyword>
<organism evidence="5 6">
    <name type="scientific">Scytalidium lignicola</name>
    <name type="common">Hyphomycete</name>
    <dbReference type="NCBI Taxonomy" id="5539"/>
    <lineage>
        <taxon>Eukaryota</taxon>
        <taxon>Fungi</taxon>
        <taxon>Dikarya</taxon>
        <taxon>Ascomycota</taxon>
        <taxon>Pezizomycotina</taxon>
        <taxon>Leotiomycetes</taxon>
        <taxon>Leotiomycetes incertae sedis</taxon>
        <taxon>Scytalidium</taxon>
    </lineage>
</organism>
<dbReference type="FunFam" id="3.40.1610.10:FF:000001">
    <property type="entry name" value="Hydantoinase, putative"/>
    <property type="match status" value="1"/>
</dbReference>
<dbReference type="OMA" id="RVNYSMP"/>
<dbReference type="Gene3D" id="2.40.390.10">
    <property type="entry name" value="CV3147-like"/>
    <property type="match status" value="1"/>
</dbReference>
<proteinExistence type="predicted"/>
<evidence type="ECO:0000313" key="6">
    <source>
        <dbReference type="Proteomes" id="UP000258309"/>
    </source>
</evidence>
<evidence type="ECO:0000259" key="1">
    <source>
        <dbReference type="Pfam" id="PF01968"/>
    </source>
</evidence>
<reference evidence="5 6" key="1">
    <citation type="submission" date="2018-05" db="EMBL/GenBank/DDBJ databases">
        <title>Draft genome sequence of Scytalidium lignicola DSM 105466, a ubiquitous saprotrophic fungus.</title>
        <authorList>
            <person name="Buettner E."/>
            <person name="Gebauer A.M."/>
            <person name="Hofrichter M."/>
            <person name="Liers C."/>
            <person name="Kellner H."/>
        </authorList>
    </citation>
    <scope>NUCLEOTIDE SEQUENCE [LARGE SCALE GENOMIC DNA]</scope>
    <source>
        <strain evidence="5 6">DSM 105466</strain>
    </source>
</reference>
<evidence type="ECO:0008006" key="7">
    <source>
        <dbReference type="Google" id="ProtNLM"/>
    </source>
</evidence>
<dbReference type="Pfam" id="PF01968">
    <property type="entry name" value="Hydantoinase_A"/>
    <property type="match status" value="1"/>
</dbReference>
<dbReference type="Proteomes" id="UP000258309">
    <property type="component" value="Unassembled WGS sequence"/>
</dbReference>